<protein>
    <submittedName>
        <fullName evidence="2">PnFL-3</fullName>
    </submittedName>
</protein>
<accession>Q9AXP6</accession>
<name>Q9AXP6_IPONI</name>
<dbReference type="AlphaFoldDB" id="Q9AXP6"/>
<dbReference type="EMBL" id="AF303459">
    <property type="protein sequence ID" value="AAG49897.1"/>
    <property type="molecule type" value="mRNA"/>
</dbReference>
<sequence>MKRRPSSRRDLAFLATTPPAQPRHCPPRRHRSPPPAQPRHCPPLATSSAGAPPLTTRRILLLHATRPTPLLRKSQLPGSTRLLNSQTSHPPFNTLICLLNFHLLTAYHLILP</sequence>
<proteinExistence type="evidence at transcript level"/>
<evidence type="ECO:0000313" key="2">
    <source>
        <dbReference type="EMBL" id="AAG49897.1"/>
    </source>
</evidence>
<reference evidence="2" key="1">
    <citation type="submission" date="2000-09" db="EMBL/GenBank/DDBJ databases">
        <title>Genes specially expressed in cotyledons of short-day treated Pharbitis nil.</title>
        <authorList>
            <person name="Kim K."/>
            <person name="Hur Y."/>
            <person name="Maeng J."/>
        </authorList>
    </citation>
    <scope>NUCLEOTIDE SEQUENCE</scope>
    <source>
        <tissue evidence="2">Florally-induced cotyledon</tissue>
    </source>
</reference>
<feature type="region of interest" description="Disordered" evidence="1">
    <location>
        <begin position="1"/>
        <end position="52"/>
    </location>
</feature>
<evidence type="ECO:0000256" key="1">
    <source>
        <dbReference type="SAM" id="MobiDB-lite"/>
    </source>
</evidence>
<organism evidence="2">
    <name type="scientific">Ipomoea nil</name>
    <name type="common">Japanese morning glory</name>
    <name type="synonym">Pharbitis nil</name>
    <dbReference type="NCBI Taxonomy" id="35883"/>
    <lineage>
        <taxon>Eukaryota</taxon>
        <taxon>Viridiplantae</taxon>
        <taxon>Streptophyta</taxon>
        <taxon>Embryophyta</taxon>
        <taxon>Tracheophyta</taxon>
        <taxon>Spermatophyta</taxon>
        <taxon>Magnoliopsida</taxon>
        <taxon>eudicotyledons</taxon>
        <taxon>Gunneridae</taxon>
        <taxon>Pentapetalae</taxon>
        <taxon>asterids</taxon>
        <taxon>lamiids</taxon>
        <taxon>Solanales</taxon>
        <taxon>Convolvulaceae</taxon>
        <taxon>Ipomoeeae</taxon>
        <taxon>Ipomoea</taxon>
    </lineage>
</organism>